<feature type="transmembrane region" description="Helical" evidence="1">
    <location>
        <begin position="291"/>
        <end position="312"/>
    </location>
</feature>
<keyword evidence="1" id="KW-0472">Membrane</keyword>
<dbReference type="Proteomes" id="UP001431181">
    <property type="component" value="Unassembled WGS sequence"/>
</dbReference>
<dbReference type="SUPFAM" id="SSF53448">
    <property type="entry name" value="Nucleotide-diphospho-sugar transferases"/>
    <property type="match status" value="1"/>
</dbReference>
<dbReference type="CDD" id="cd00761">
    <property type="entry name" value="Glyco_tranf_GTA_type"/>
    <property type="match status" value="1"/>
</dbReference>
<evidence type="ECO:0000259" key="2">
    <source>
        <dbReference type="Pfam" id="PF00535"/>
    </source>
</evidence>
<dbReference type="EMBL" id="JAPEUL010000011">
    <property type="protein sequence ID" value="MCW4631032.1"/>
    <property type="molecule type" value="Genomic_DNA"/>
</dbReference>
<dbReference type="RefSeq" id="WP_265220371.1">
    <property type="nucleotide sequence ID" value="NZ_JAPEUL010000011.1"/>
</dbReference>
<name>A0ABT3KKD8_9GAMM</name>
<keyword evidence="1" id="KW-0812">Transmembrane</keyword>
<protein>
    <submittedName>
        <fullName evidence="3">Glycosyltransferase family 2 protein</fullName>
    </submittedName>
</protein>
<feature type="domain" description="Glycosyltransferase 2-like" evidence="2">
    <location>
        <begin position="10"/>
        <end position="136"/>
    </location>
</feature>
<proteinExistence type="predicted"/>
<reference evidence="3" key="1">
    <citation type="submission" date="2022-11" db="EMBL/GenBank/DDBJ databases">
        <title>Marinomonas sp. nov., isolated from marine algae.</title>
        <authorList>
            <person name="Choi D.G."/>
            <person name="Kim J.M."/>
            <person name="Lee J.K."/>
            <person name="Baek J.H."/>
            <person name="Jeon C.O."/>
        </authorList>
    </citation>
    <scope>NUCLEOTIDE SEQUENCE</scope>
    <source>
        <strain evidence="3">KJ51-3</strain>
    </source>
</reference>
<evidence type="ECO:0000256" key="1">
    <source>
        <dbReference type="SAM" id="Phobius"/>
    </source>
</evidence>
<dbReference type="InterPro" id="IPR001173">
    <property type="entry name" value="Glyco_trans_2-like"/>
</dbReference>
<comment type="caution">
    <text evidence="3">The sequence shown here is derived from an EMBL/GenBank/DDBJ whole genome shotgun (WGS) entry which is preliminary data.</text>
</comment>
<feature type="transmembrane region" description="Helical" evidence="1">
    <location>
        <begin position="318"/>
        <end position="336"/>
    </location>
</feature>
<evidence type="ECO:0000313" key="3">
    <source>
        <dbReference type="EMBL" id="MCW4631032.1"/>
    </source>
</evidence>
<accession>A0ABT3KKD8</accession>
<dbReference type="PANTHER" id="PTHR22916">
    <property type="entry name" value="GLYCOSYLTRANSFERASE"/>
    <property type="match status" value="1"/>
</dbReference>
<dbReference type="Pfam" id="PF00535">
    <property type="entry name" value="Glycos_transf_2"/>
    <property type="match status" value="1"/>
</dbReference>
<dbReference type="PANTHER" id="PTHR22916:SF64">
    <property type="entry name" value="TRANSFERASE, PUTATIVE-RELATED"/>
    <property type="match status" value="1"/>
</dbReference>
<dbReference type="Gene3D" id="3.90.550.10">
    <property type="entry name" value="Spore Coat Polysaccharide Biosynthesis Protein SpsA, Chain A"/>
    <property type="match status" value="1"/>
</dbReference>
<sequence>MITMELPKVTVIIATYNSMHVLPRVLNAIDNQSYPKEKITVMLVDGGSTDETIDYGYERGCSIISNPRTEPVYAKFLGFVESKTDLIVYLDHDEVYTSPYCLVDQVECMLVNNVQTVISAGYVNPEGEHLINDYINEYGDPFSLFVYRVSKSPDIFVADLSKHYVISNENARSCVVDFGHDKALPLIELLAMGTLINKKYFLDNFSDVVKKPENLPHLFYVLLSKDTRIGVCKTHSLAHYSSESISKYLNKISWRIRNNIYHVKGVGASGFLMRESLMAKRNGKVGKYKKFLFIPYSLLIFPALLDTVYLLIKRKKLFSFFICRFVYLPLLQLFFIQY</sequence>
<dbReference type="InterPro" id="IPR029044">
    <property type="entry name" value="Nucleotide-diphossugar_trans"/>
</dbReference>
<organism evidence="3 4">
    <name type="scientific">Marinomonas rhodophyticola</name>
    <dbReference type="NCBI Taxonomy" id="2992803"/>
    <lineage>
        <taxon>Bacteria</taxon>
        <taxon>Pseudomonadati</taxon>
        <taxon>Pseudomonadota</taxon>
        <taxon>Gammaproteobacteria</taxon>
        <taxon>Oceanospirillales</taxon>
        <taxon>Oceanospirillaceae</taxon>
        <taxon>Marinomonas</taxon>
    </lineage>
</organism>
<keyword evidence="1" id="KW-1133">Transmembrane helix</keyword>
<gene>
    <name evidence="3" type="ORF">ONZ52_19735</name>
</gene>
<evidence type="ECO:0000313" key="4">
    <source>
        <dbReference type="Proteomes" id="UP001431181"/>
    </source>
</evidence>
<keyword evidence="4" id="KW-1185">Reference proteome</keyword>